<protein>
    <submittedName>
        <fullName evidence="1">Uncharacterized protein</fullName>
    </submittedName>
</protein>
<proteinExistence type="predicted"/>
<gene>
    <name evidence="1" type="ORF">PR001_g10673</name>
    <name evidence="2" type="ORF">PR003_g11465</name>
</gene>
<dbReference type="AlphaFoldDB" id="A0A6A3MIB8"/>
<evidence type="ECO:0000313" key="1">
    <source>
        <dbReference type="EMBL" id="KAE9032315.1"/>
    </source>
</evidence>
<dbReference type="Proteomes" id="UP000434957">
    <property type="component" value="Unassembled WGS sequence"/>
</dbReference>
<comment type="caution">
    <text evidence="1">The sequence shown here is derived from an EMBL/GenBank/DDBJ whole genome shotgun (WGS) entry which is preliminary data.</text>
</comment>
<accession>A0A6A3MIB8</accession>
<reference evidence="1 3" key="1">
    <citation type="submission" date="2018-09" db="EMBL/GenBank/DDBJ databases">
        <title>Genomic investigation of the strawberry pathogen Phytophthora fragariae indicates pathogenicity is determined by transcriptional variation in three key races.</title>
        <authorList>
            <person name="Adams T.M."/>
            <person name="Armitage A.D."/>
            <person name="Sobczyk M.K."/>
            <person name="Bates H.J."/>
            <person name="Dunwell J.M."/>
            <person name="Nellist C.F."/>
            <person name="Harrison R.J."/>
        </authorList>
    </citation>
    <scope>NUCLEOTIDE SEQUENCE [LARGE SCALE GENOMIC DNA]</scope>
    <source>
        <strain evidence="1 3">SCRP249</strain>
        <strain evidence="2 4">SCRP333</strain>
    </source>
</reference>
<evidence type="ECO:0000313" key="3">
    <source>
        <dbReference type="Proteomes" id="UP000429607"/>
    </source>
</evidence>
<keyword evidence="4" id="KW-1185">Reference proteome</keyword>
<dbReference type="Proteomes" id="UP000429607">
    <property type="component" value="Unassembled WGS sequence"/>
</dbReference>
<name>A0A6A3MIB8_9STRA</name>
<evidence type="ECO:0000313" key="2">
    <source>
        <dbReference type="EMBL" id="KAE9338516.1"/>
    </source>
</evidence>
<dbReference type="EMBL" id="QXFV01000633">
    <property type="protein sequence ID" value="KAE9032315.1"/>
    <property type="molecule type" value="Genomic_DNA"/>
</dbReference>
<organism evidence="1 3">
    <name type="scientific">Phytophthora rubi</name>
    <dbReference type="NCBI Taxonomy" id="129364"/>
    <lineage>
        <taxon>Eukaryota</taxon>
        <taxon>Sar</taxon>
        <taxon>Stramenopiles</taxon>
        <taxon>Oomycota</taxon>
        <taxon>Peronosporomycetes</taxon>
        <taxon>Peronosporales</taxon>
        <taxon>Peronosporaceae</taxon>
        <taxon>Phytophthora</taxon>
    </lineage>
</organism>
<dbReference type="EMBL" id="QXFT01000661">
    <property type="protein sequence ID" value="KAE9338516.1"/>
    <property type="molecule type" value="Genomic_DNA"/>
</dbReference>
<evidence type="ECO:0000313" key="4">
    <source>
        <dbReference type="Proteomes" id="UP000434957"/>
    </source>
</evidence>
<sequence>MVDTLAYMAIHSRTSKQVQIEENMSKGGCWEQVFKHMQEDLAPWFETKEKAAQRDVVADCQ</sequence>